<gene>
    <name evidence="4" type="ORF">BG011_009069</name>
</gene>
<keyword evidence="3" id="KW-0119">Carbohydrate metabolism</keyword>
<evidence type="ECO:0000313" key="5">
    <source>
        <dbReference type="Proteomes" id="UP000726737"/>
    </source>
</evidence>
<keyword evidence="2" id="KW-0294">Fucose metabolism</keyword>
<dbReference type="Proteomes" id="UP000726737">
    <property type="component" value="Unassembled WGS sequence"/>
</dbReference>
<evidence type="ECO:0000256" key="1">
    <source>
        <dbReference type="ARBA" id="ARBA00022679"/>
    </source>
</evidence>
<sequence>MMERGLYLAHLLNRTLVLPTHLRIRQCSNITICTQTATPLDLETIGRNEQESTLALDLGYFFNLPHLAQMTGNRVLDFRTFMEDVVGVPKNARLVDSQFGAQVAFWQNNIHRQKNSAAVGQVNMELFVATDDDDDENDEYIISDRENEAMSELVDQSGGAVSIERLRRAKWDLEERDDLSFIDNLIRNAVVDDLPEPRQGEREGTEQEADGAFSIKRSFYAFGDVRGGGLDRIIEWSVDWKYEPDYVHDEQRKGNPLLESCRAPVEDSSMEQLPWEARFPSFATCRIENYVGLKQELEPAQARILSIEGQFHTTGWVPMVYSSLESAQEYRSMAISFLRYAPSVEEAADILIGKLRTMINTRLMGRNPSGDQLDSSWLLLSMHVRRGDFVTDGHGWQEFDGGWMRSIVKDAVEEVLPSQSGPDQQITPTVSFYMATDETSSEVLNYFHLLGAILFEDLIDQSFEERFGHLIVYDDWVGLVEQQICARAKMFYGTMSSSFTSGIMNMRLAMRETHGQTPGGASVKKYDYAYLLKK</sequence>
<dbReference type="GO" id="GO:0046922">
    <property type="term" value="F:peptide-O-fucosyltransferase activity"/>
    <property type="evidence" value="ECO:0007669"/>
    <property type="project" value="InterPro"/>
</dbReference>
<evidence type="ECO:0000313" key="4">
    <source>
        <dbReference type="EMBL" id="KAG0263234.1"/>
    </source>
</evidence>
<dbReference type="EMBL" id="JAAAJA010000079">
    <property type="protein sequence ID" value="KAG0263234.1"/>
    <property type="molecule type" value="Genomic_DNA"/>
</dbReference>
<dbReference type="AlphaFoldDB" id="A0A9P6U834"/>
<evidence type="ECO:0000256" key="3">
    <source>
        <dbReference type="ARBA" id="ARBA00023277"/>
    </source>
</evidence>
<keyword evidence="5" id="KW-1185">Reference proteome</keyword>
<feature type="non-terminal residue" evidence="4">
    <location>
        <position position="534"/>
    </location>
</feature>
<accession>A0A9P6U834</accession>
<organism evidence="4 5">
    <name type="scientific">Mortierella polycephala</name>
    <dbReference type="NCBI Taxonomy" id="41804"/>
    <lineage>
        <taxon>Eukaryota</taxon>
        <taxon>Fungi</taxon>
        <taxon>Fungi incertae sedis</taxon>
        <taxon>Mucoromycota</taxon>
        <taxon>Mortierellomycotina</taxon>
        <taxon>Mortierellomycetes</taxon>
        <taxon>Mortierellales</taxon>
        <taxon>Mortierellaceae</taxon>
        <taxon>Mortierella</taxon>
    </lineage>
</organism>
<dbReference type="OrthoDB" id="3345970at2759"/>
<name>A0A9P6U834_9FUNG</name>
<dbReference type="Gene3D" id="3.40.50.11350">
    <property type="match status" value="1"/>
</dbReference>
<dbReference type="CDD" id="cd11296">
    <property type="entry name" value="O-FucT_like"/>
    <property type="match status" value="1"/>
</dbReference>
<dbReference type="PANTHER" id="PTHR13398:SF0">
    <property type="entry name" value="GDP-FUCOSE PROTEIN O-FUCOSYLTRANSFERASE 2"/>
    <property type="match status" value="1"/>
</dbReference>
<evidence type="ECO:0000256" key="2">
    <source>
        <dbReference type="ARBA" id="ARBA00023253"/>
    </source>
</evidence>
<proteinExistence type="predicted"/>
<reference evidence="4" key="1">
    <citation type="journal article" date="2020" name="Fungal Divers.">
        <title>Resolving the Mortierellaceae phylogeny through synthesis of multi-gene phylogenetics and phylogenomics.</title>
        <authorList>
            <person name="Vandepol N."/>
            <person name="Liber J."/>
            <person name="Desiro A."/>
            <person name="Na H."/>
            <person name="Kennedy M."/>
            <person name="Barry K."/>
            <person name="Grigoriev I.V."/>
            <person name="Miller A.N."/>
            <person name="O'Donnell K."/>
            <person name="Stajich J.E."/>
            <person name="Bonito G."/>
        </authorList>
    </citation>
    <scope>NUCLEOTIDE SEQUENCE</scope>
    <source>
        <strain evidence="4">KOD948</strain>
    </source>
</reference>
<dbReference type="PANTHER" id="PTHR13398">
    <property type="entry name" value="GDP-FUCOSE PROTEIN O-FUCOSYLTRANSFERASE 2"/>
    <property type="match status" value="1"/>
</dbReference>
<comment type="caution">
    <text evidence="4">The sequence shown here is derived from an EMBL/GenBank/DDBJ whole genome shotgun (WGS) entry which is preliminary data.</text>
</comment>
<protein>
    <submittedName>
        <fullName evidence="4">Uncharacterized protein</fullName>
    </submittedName>
</protein>
<keyword evidence="1" id="KW-0808">Transferase</keyword>
<dbReference type="GO" id="GO:0006004">
    <property type="term" value="P:fucose metabolic process"/>
    <property type="evidence" value="ECO:0007669"/>
    <property type="project" value="UniProtKB-KW"/>
</dbReference>
<dbReference type="InterPro" id="IPR045130">
    <property type="entry name" value="OFUT2-like"/>
</dbReference>